<reference evidence="11 12" key="1">
    <citation type="submission" date="2020-04" db="EMBL/GenBank/DDBJ databases">
        <authorList>
            <person name="De Canck E."/>
        </authorList>
    </citation>
    <scope>NUCLEOTIDE SEQUENCE [LARGE SCALE GENOMIC DNA]</scope>
    <source>
        <strain evidence="11 12">LMG 3328</strain>
    </source>
</reference>
<dbReference type="GO" id="GO:0046655">
    <property type="term" value="P:folic acid metabolic process"/>
    <property type="evidence" value="ECO:0007669"/>
    <property type="project" value="TreeGrafter"/>
</dbReference>
<dbReference type="PROSITE" id="PS00075">
    <property type="entry name" value="DHFR_1"/>
    <property type="match status" value="1"/>
</dbReference>
<dbReference type="PANTHER" id="PTHR48069:SF3">
    <property type="entry name" value="DIHYDROFOLATE REDUCTASE"/>
    <property type="match status" value="1"/>
</dbReference>
<dbReference type="SUPFAM" id="SSF53597">
    <property type="entry name" value="Dihydrofolate reductase-like"/>
    <property type="match status" value="1"/>
</dbReference>
<dbReference type="EMBL" id="CADILE010000006">
    <property type="protein sequence ID" value="CAB3861831.1"/>
    <property type="molecule type" value="Genomic_DNA"/>
</dbReference>
<gene>
    <name evidence="11" type="primary">dfrA</name>
    <name evidence="11" type="ORF">LMG3328_02322</name>
</gene>
<keyword evidence="6 8" id="KW-0560">Oxidoreductase</keyword>
<dbReference type="Pfam" id="PF00186">
    <property type="entry name" value="DHFR_1"/>
    <property type="match status" value="1"/>
</dbReference>
<dbReference type="GO" id="GO:0005829">
    <property type="term" value="C:cytosol"/>
    <property type="evidence" value="ECO:0007669"/>
    <property type="project" value="TreeGrafter"/>
</dbReference>
<accession>A0A6S7CTR5</accession>
<protein>
    <recommendedName>
        <fullName evidence="3 8">Dihydrofolate reductase</fullName>
        <ecNumber evidence="3 8">1.5.1.3</ecNumber>
    </recommendedName>
</protein>
<evidence type="ECO:0000256" key="4">
    <source>
        <dbReference type="ARBA" id="ARBA00022563"/>
    </source>
</evidence>
<evidence type="ECO:0000313" key="12">
    <source>
        <dbReference type="Proteomes" id="UP000494122"/>
    </source>
</evidence>
<comment type="pathway">
    <text evidence="1 8">Cofactor biosynthesis; tetrahydrofolate biosynthesis; 5,6,7,8-tetrahydrofolate from 7,8-dihydrofolate: step 1/1.</text>
</comment>
<dbReference type="GO" id="GO:0006730">
    <property type="term" value="P:one-carbon metabolic process"/>
    <property type="evidence" value="ECO:0007669"/>
    <property type="project" value="UniProtKB-KW"/>
</dbReference>
<comment type="catalytic activity">
    <reaction evidence="8">
        <text>(6S)-5,6,7,8-tetrahydrofolate + NADP(+) = 7,8-dihydrofolate + NADPH + H(+)</text>
        <dbReference type="Rhea" id="RHEA:15009"/>
        <dbReference type="ChEBI" id="CHEBI:15378"/>
        <dbReference type="ChEBI" id="CHEBI:57451"/>
        <dbReference type="ChEBI" id="CHEBI:57453"/>
        <dbReference type="ChEBI" id="CHEBI:57783"/>
        <dbReference type="ChEBI" id="CHEBI:58349"/>
        <dbReference type="EC" id="1.5.1.3"/>
    </reaction>
</comment>
<dbReference type="InterPro" id="IPR024072">
    <property type="entry name" value="DHFR-like_dom_sf"/>
</dbReference>
<keyword evidence="4 8" id="KW-0554">One-carbon metabolism</keyword>
<feature type="domain" description="DHFR" evidence="10">
    <location>
        <begin position="18"/>
        <end position="174"/>
    </location>
</feature>
<dbReference type="Proteomes" id="UP000494122">
    <property type="component" value="Unassembled WGS sequence"/>
</dbReference>
<dbReference type="EC" id="1.5.1.3" evidence="3 8"/>
<dbReference type="CDD" id="cd00209">
    <property type="entry name" value="DHFR"/>
    <property type="match status" value="1"/>
</dbReference>
<keyword evidence="5 8" id="KW-0521">NADP</keyword>
<dbReference type="GO" id="GO:0046654">
    <property type="term" value="P:tetrahydrofolate biosynthetic process"/>
    <property type="evidence" value="ECO:0007669"/>
    <property type="project" value="UniProtKB-UniPathway"/>
</dbReference>
<evidence type="ECO:0000256" key="9">
    <source>
        <dbReference type="RuleBase" id="RU004474"/>
    </source>
</evidence>
<dbReference type="PRINTS" id="PR00070">
    <property type="entry name" value="DHFR"/>
</dbReference>
<comment type="function">
    <text evidence="7 8">Key enzyme in folate metabolism. Catalyzes an essential reaction for de novo glycine and purine synthesis, and for DNA precursor synthesis.</text>
</comment>
<dbReference type="PROSITE" id="PS51330">
    <property type="entry name" value="DHFR_2"/>
    <property type="match status" value="1"/>
</dbReference>
<dbReference type="InterPro" id="IPR001796">
    <property type="entry name" value="DHFR_dom"/>
</dbReference>
<name>A0A6S7CTR5_9BURK</name>
<dbReference type="GO" id="GO:0070401">
    <property type="term" value="F:NADP+ binding"/>
    <property type="evidence" value="ECO:0007669"/>
    <property type="project" value="UniProtKB-ARBA"/>
</dbReference>
<evidence type="ECO:0000256" key="7">
    <source>
        <dbReference type="ARBA" id="ARBA00025067"/>
    </source>
</evidence>
<dbReference type="PANTHER" id="PTHR48069">
    <property type="entry name" value="DIHYDROFOLATE REDUCTASE"/>
    <property type="match status" value="1"/>
</dbReference>
<dbReference type="GO" id="GO:0046452">
    <property type="term" value="P:dihydrofolate metabolic process"/>
    <property type="evidence" value="ECO:0007669"/>
    <property type="project" value="TreeGrafter"/>
</dbReference>
<proteinExistence type="inferred from homology"/>
<evidence type="ECO:0000256" key="8">
    <source>
        <dbReference type="PIRNR" id="PIRNR000194"/>
    </source>
</evidence>
<dbReference type="PIRSF" id="PIRSF000194">
    <property type="entry name" value="DHFR"/>
    <property type="match status" value="1"/>
</dbReference>
<evidence type="ECO:0000256" key="2">
    <source>
        <dbReference type="ARBA" id="ARBA00009539"/>
    </source>
</evidence>
<evidence type="ECO:0000313" key="11">
    <source>
        <dbReference type="EMBL" id="CAB3861831.1"/>
    </source>
</evidence>
<dbReference type="AlphaFoldDB" id="A0A6S7CTR5"/>
<dbReference type="Gene3D" id="3.40.430.10">
    <property type="entry name" value="Dihydrofolate Reductase, subunit A"/>
    <property type="match status" value="1"/>
</dbReference>
<evidence type="ECO:0000259" key="10">
    <source>
        <dbReference type="PROSITE" id="PS51330"/>
    </source>
</evidence>
<evidence type="ECO:0000256" key="1">
    <source>
        <dbReference type="ARBA" id="ARBA00004903"/>
    </source>
</evidence>
<dbReference type="FunFam" id="3.40.430.10:FF:000001">
    <property type="entry name" value="Dihydrofolate reductase"/>
    <property type="match status" value="1"/>
</dbReference>
<dbReference type="GO" id="GO:0004146">
    <property type="term" value="F:dihydrofolate reductase activity"/>
    <property type="evidence" value="ECO:0007669"/>
    <property type="project" value="UniProtKB-EC"/>
</dbReference>
<sequence>MPAPSAAFADQTSRMSARLTLIVAYSTNRAIGRDNALPWKLPGDLAHFKRSTLGHPIIMGRKTWDSLGRPLPGRANIVISRNPALEAAGATVVPTLEAAVAACGDSPEAFVIGGAQIYTQALALASRVLATEVHAEVEGDAFFPLLPGFQWRETAREAQPEENGYRYDFVTYERA</sequence>
<evidence type="ECO:0000256" key="3">
    <source>
        <dbReference type="ARBA" id="ARBA00012856"/>
    </source>
</evidence>
<organism evidence="11 12">
    <name type="scientific">Achromobacter ruhlandii</name>
    <dbReference type="NCBI Taxonomy" id="72557"/>
    <lineage>
        <taxon>Bacteria</taxon>
        <taxon>Pseudomonadati</taxon>
        <taxon>Pseudomonadota</taxon>
        <taxon>Betaproteobacteria</taxon>
        <taxon>Burkholderiales</taxon>
        <taxon>Alcaligenaceae</taxon>
        <taxon>Achromobacter</taxon>
    </lineage>
</organism>
<evidence type="ECO:0000256" key="6">
    <source>
        <dbReference type="ARBA" id="ARBA00023002"/>
    </source>
</evidence>
<dbReference type="UniPathway" id="UPA00077">
    <property type="reaction ID" value="UER00158"/>
</dbReference>
<comment type="similarity">
    <text evidence="2 8 9">Belongs to the dihydrofolate reductase family.</text>
</comment>
<evidence type="ECO:0000256" key="5">
    <source>
        <dbReference type="ARBA" id="ARBA00022857"/>
    </source>
</evidence>
<dbReference type="InterPro" id="IPR012259">
    <property type="entry name" value="DHFR"/>
</dbReference>
<dbReference type="InterPro" id="IPR017925">
    <property type="entry name" value="DHFR_CS"/>
</dbReference>